<name>A0A0D7XA98_9BACL</name>
<evidence type="ECO:0000313" key="9">
    <source>
        <dbReference type="EMBL" id="KJD47092.1"/>
    </source>
</evidence>
<feature type="transmembrane region" description="Helical" evidence="7">
    <location>
        <begin position="248"/>
        <end position="264"/>
    </location>
</feature>
<evidence type="ECO:0000259" key="8">
    <source>
        <dbReference type="Pfam" id="PF00892"/>
    </source>
</evidence>
<feature type="transmembrane region" description="Helical" evidence="7">
    <location>
        <begin position="145"/>
        <end position="167"/>
    </location>
</feature>
<evidence type="ECO:0000256" key="4">
    <source>
        <dbReference type="ARBA" id="ARBA00022692"/>
    </source>
</evidence>
<dbReference type="AlphaFoldDB" id="A0A0D7XA98"/>
<dbReference type="InterPro" id="IPR037185">
    <property type="entry name" value="EmrE-like"/>
</dbReference>
<keyword evidence="6 7" id="KW-0472">Membrane</keyword>
<feature type="domain" description="EamA" evidence="8">
    <location>
        <begin position="5"/>
        <end position="134"/>
    </location>
</feature>
<evidence type="ECO:0000313" key="10">
    <source>
        <dbReference type="Proteomes" id="UP000032534"/>
    </source>
</evidence>
<dbReference type="RefSeq" id="WP_044644681.1">
    <property type="nucleotide sequence ID" value="NZ_JTHP01000003.1"/>
</dbReference>
<gene>
    <name evidence="9" type="ORF">QD47_02760</name>
</gene>
<feature type="transmembrane region" description="Helical" evidence="7">
    <location>
        <begin position="118"/>
        <end position="139"/>
    </location>
</feature>
<dbReference type="OrthoDB" id="9812547at2"/>
<dbReference type="InterPro" id="IPR000620">
    <property type="entry name" value="EamA_dom"/>
</dbReference>
<evidence type="ECO:0000256" key="6">
    <source>
        <dbReference type="ARBA" id="ARBA00023136"/>
    </source>
</evidence>
<organism evidence="9 10">
    <name type="scientific">Paenibacillus terrae</name>
    <dbReference type="NCBI Taxonomy" id="159743"/>
    <lineage>
        <taxon>Bacteria</taxon>
        <taxon>Bacillati</taxon>
        <taxon>Bacillota</taxon>
        <taxon>Bacilli</taxon>
        <taxon>Bacillales</taxon>
        <taxon>Paenibacillaceae</taxon>
        <taxon>Paenibacillus</taxon>
    </lineage>
</organism>
<feature type="transmembrane region" description="Helical" evidence="7">
    <location>
        <begin position="35"/>
        <end position="53"/>
    </location>
</feature>
<feature type="transmembrane region" description="Helical" evidence="7">
    <location>
        <begin position="212"/>
        <end position="236"/>
    </location>
</feature>
<evidence type="ECO:0000256" key="1">
    <source>
        <dbReference type="ARBA" id="ARBA00004651"/>
    </source>
</evidence>
<dbReference type="InterPro" id="IPR050638">
    <property type="entry name" value="AA-Vitamin_Transporters"/>
</dbReference>
<dbReference type="Pfam" id="PF00892">
    <property type="entry name" value="EamA"/>
    <property type="match status" value="2"/>
</dbReference>
<feature type="transmembrane region" description="Helical" evidence="7">
    <location>
        <begin position="179"/>
        <end position="200"/>
    </location>
</feature>
<accession>A0A0D7XA98</accession>
<dbReference type="GO" id="GO:0005886">
    <property type="term" value="C:plasma membrane"/>
    <property type="evidence" value="ECO:0007669"/>
    <property type="project" value="UniProtKB-SubCell"/>
</dbReference>
<dbReference type="SUPFAM" id="SSF103481">
    <property type="entry name" value="Multidrug resistance efflux transporter EmrE"/>
    <property type="match status" value="2"/>
</dbReference>
<feature type="transmembrane region" description="Helical" evidence="7">
    <location>
        <begin position="89"/>
        <end position="111"/>
    </location>
</feature>
<reference evidence="9 10" key="1">
    <citation type="submission" date="2014-11" db="EMBL/GenBank/DDBJ databases">
        <title>Draft Genome Sequences of Paenibacillus polymyxa NRRL B-30509 and Paenibacillus terrae NRRL B-30644, Strains from a Poultry Environment that Produce Tridecaptin A and Paenicidins.</title>
        <authorList>
            <person name="van Belkum M.J."/>
            <person name="Lohans C.T."/>
            <person name="Vederas J.C."/>
        </authorList>
    </citation>
    <scope>NUCLEOTIDE SEQUENCE [LARGE SCALE GENOMIC DNA]</scope>
    <source>
        <strain evidence="9 10">NRRL B-30644</strain>
    </source>
</reference>
<dbReference type="PANTHER" id="PTHR32322">
    <property type="entry name" value="INNER MEMBRANE TRANSPORTER"/>
    <property type="match status" value="1"/>
</dbReference>
<evidence type="ECO:0000256" key="5">
    <source>
        <dbReference type="ARBA" id="ARBA00022989"/>
    </source>
</evidence>
<proteinExistence type="inferred from homology"/>
<dbReference type="EMBL" id="JTHP01000003">
    <property type="protein sequence ID" value="KJD47092.1"/>
    <property type="molecule type" value="Genomic_DNA"/>
</dbReference>
<evidence type="ECO:0000256" key="3">
    <source>
        <dbReference type="ARBA" id="ARBA00022475"/>
    </source>
</evidence>
<comment type="similarity">
    <text evidence="2">Belongs to the EamA transporter family.</text>
</comment>
<evidence type="ECO:0000256" key="2">
    <source>
        <dbReference type="ARBA" id="ARBA00007362"/>
    </source>
</evidence>
<feature type="domain" description="EamA" evidence="8">
    <location>
        <begin position="148"/>
        <end position="287"/>
    </location>
</feature>
<sequence>MIGIAFTIMCLIFGTTFLAIKVGVEAGLPPFLSAGVRFFAAGAILFIAMKLMGKVRWSLLWRKEMVFIGAGTTFGTFSALYWAEQYVSSGIGAILSATGPMMIVILQSVLLRQKTSRITVIGCMISFLGVVLVVLPGLAVQISGLWLAGCLVILLGELCYSGGALYSKRVMDVFRETNPIALNAAQMLHGGWMLLLLSAITEPWSSEGWQYLPAMGSLLYLILFGSMIAHTLFYWLMERTNPLFPTTWLYISPPIAVGLGALVYGEHVSWWMLAGVLLIVTGLMLMNNGIIRLVNRRKVRSAA</sequence>
<comment type="caution">
    <text evidence="9">The sequence shown here is derived from an EMBL/GenBank/DDBJ whole genome shotgun (WGS) entry which is preliminary data.</text>
</comment>
<dbReference type="Proteomes" id="UP000032534">
    <property type="component" value="Unassembled WGS sequence"/>
</dbReference>
<comment type="subcellular location">
    <subcellularLocation>
        <location evidence="1">Cell membrane</location>
        <topology evidence="1">Multi-pass membrane protein</topology>
    </subcellularLocation>
</comment>
<keyword evidence="10" id="KW-1185">Reference proteome</keyword>
<feature type="transmembrane region" description="Helical" evidence="7">
    <location>
        <begin position="65"/>
        <end position="83"/>
    </location>
</feature>
<keyword evidence="3" id="KW-1003">Cell membrane</keyword>
<protein>
    <submittedName>
        <fullName evidence="9">Transporter</fullName>
    </submittedName>
</protein>
<feature type="transmembrane region" description="Helical" evidence="7">
    <location>
        <begin position="270"/>
        <end position="291"/>
    </location>
</feature>
<keyword evidence="4 7" id="KW-0812">Transmembrane</keyword>
<evidence type="ECO:0000256" key="7">
    <source>
        <dbReference type="SAM" id="Phobius"/>
    </source>
</evidence>
<keyword evidence="5 7" id="KW-1133">Transmembrane helix</keyword>
<dbReference type="PANTHER" id="PTHR32322:SF18">
    <property type="entry name" value="S-ADENOSYLMETHIONINE_S-ADENOSYLHOMOCYSTEINE TRANSPORTER"/>
    <property type="match status" value="1"/>
</dbReference>
<dbReference type="PATRIC" id="fig|159743.3.peg.591"/>